<dbReference type="EMBL" id="MU267287">
    <property type="protein sequence ID" value="KAH7917088.1"/>
    <property type="molecule type" value="Genomic_DNA"/>
</dbReference>
<evidence type="ECO:0000313" key="2">
    <source>
        <dbReference type="Proteomes" id="UP000790709"/>
    </source>
</evidence>
<comment type="caution">
    <text evidence="1">The sequence shown here is derived from an EMBL/GenBank/DDBJ whole genome shotgun (WGS) entry which is preliminary data.</text>
</comment>
<reference evidence="1" key="1">
    <citation type="journal article" date="2021" name="New Phytol.">
        <title>Evolutionary innovations through gain and loss of genes in the ectomycorrhizal Boletales.</title>
        <authorList>
            <person name="Wu G."/>
            <person name="Miyauchi S."/>
            <person name="Morin E."/>
            <person name="Kuo A."/>
            <person name="Drula E."/>
            <person name="Varga T."/>
            <person name="Kohler A."/>
            <person name="Feng B."/>
            <person name="Cao Y."/>
            <person name="Lipzen A."/>
            <person name="Daum C."/>
            <person name="Hundley H."/>
            <person name="Pangilinan J."/>
            <person name="Johnson J."/>
            <person name="Barry K."/>
            <person name="LaButti K."/>
            <person name="Ng V."/>
            <person name="Ahrendt S."/>
            <person name="Min B."/>
            <person name="Choi I.G."/>
            <person name="Park H."/>
            <person name="Plett J.M."/>
            <person name="Magnuson J."/>
            <person name="Spatafora J.W."/>
            <person name="Nagy L.G."/>
            <person name="Henrissat B."/>
            <person name="Grigoriev I.V."/>
            <person name="Yang Z.L."/>
            <person name="Xu J."/>
            <person name="Martin F.M."/>
        </authorList>
    </citation>
    <scope>NUCLEOTIDE SEQUENCE</scope>
    <source>
        <strain evidence="1">KUC20120723A-06</strain>
    </source>
</reference>
<gene>
    <name evidence="1" type="ORF">BV22DRAFT_988306</name>
</gene>
<feature type="non-terminal residue" evidence="1">
    <location>
        <position position="87"/>
    </location>
</feature>
<sequence length="87" mass="9908">MRKRGVPIEYVEWYRRRLKDRTTTLSFDNFTSAIFGVENGIDQGCPLSVIAFLFYNSDLLDLANRKRGELILGFIDDVALAARGSSF</sequence>
<keyword evidence="2" id="KW-1185">Reference proteome</keyword>
<name>A0ACB8AW54_9AGAM</name>
<dbReference type="Proteomes" id="UP000790709">
    <property type="component" value="Unassembled WGS sequence"/>
</dbReference>
<organism evidence="1 2">
    <name type="scientific">Leucogyrophana mollusca</name>
    <dbReference type="NCBI Taxonomy" id="85980"/>
    <lineage>
        <taxon>Eukaryota</taxon>
        <taxon>Fungi</taxon>
        <taxon>Dikarya</taxon>
        <taxon>Basidiomycota</taxon>
        <taxon>Agaricomycotina</taxon>
        <taxon>Agaricomycetes</taxon>
        <taxon>Agaricomycetidae</taxon>
        <taxon>Boletales</taxon>
        <taxon>Boletales incertae sedis</taxon>
        <taxon>Leucogyrophana</taxon>
    </lineage>
</organism>
<protein>
    <submittedName>
        <fullName evidence="1">Uncharacterized protein</fullName>
    </submittedName>
</protein>
<accession>A0ACB8AW54</accession>
<evidence type="ECO:0000313" key="1">
    <source>
        <dbReference type="EMBL" id="KAH7917088.1"/>
    </source>
</evidence>
<proteinExistence type="predicted"/>